<comment type="caution">
    <text evidence="1">The sequence shown here is derived from an EMBL/GenBank/DDBJ whole genome shotgun (WGS) entry which is preliminary data.</text>
</comment>
<proteinExistence type="predicted"/>
<dbReference type="AlphaFoldDB" id="A0A9P6T5A6"/>
<gene>
    <name evidence="1" type="ORF">CROQUDRAFT_137194</name>
</gene>
<accession>A0A9P6T5A6</accession>
<name>A0A9P6T5A6_9BASI</name>
<dbReference type="Proteomes" id="UP000886653">
    <property type="component" value="Unassembled WGS sequence"/>
</dbReference>
<evidence type="ECO:0000313" key="2">
    <source>
        <dbReference type="Proteomes" id="UP000886653"/>
    </source>
</evidence>
<reference evidence="1" key="1">
    <citation type="submission" date="2013-11" db="EMBL/GenBank/DDBJ databases">
        <title>Genome sequence of the fusiform rust pathogen reveals effectors for host alternation and coevolution with pine.</title>
        <authorList>
            <consortium name="DOE Joint Genome Institute"/>
            <person name="Smith K."/>
            <person name="Pendleton A."/>
            <person name="Kubisiak T."/>
            <person name="Anderson C."/>
            <person name="Salamov A."/>
            <person name="Aerts A."/>
            <person name="Riley R."/>
            <person name="Clum A."/>
            <person name="Lindquist E."/>
            <person name="Ence D."/>
            <person name="Campbell M."/>
            <person name="Kronenberg Z."/>
            <person name="Feau N."/>
            <person name="Dhillon B."/>
            <person name="Hamelin R."/>
            <person name="Burleigh J."/>
            <person name="Smith J."/>
            <person name="Yandell M."/>
            <person name="Nelson C."/>
            <person name="Grigoriev I."/>
            <person name="Davis J."/>
        </authorList>
    </citation>
    <scope>NUCLEOTIDE SEQUENCE</scope>
    <source>
        <strain evidence="1">G11</strain>
    </source>
</reference>
<keyword evidence="2" id="KW-1185">Reference proteome</keyword>
<protein>
    <submittedName>
        <fullName evidence="1">Uncharacterized protein</fullName>
    </submittedName>
</protein>
<dbReference type="OrthoDB" id="10684446at2759"/>
<sequence length="283" mass="32280">MKGDSSHHHHSGEADLSQSEKILSGDGDVVKPMIDCNLNIDYTDGIELSLDNPYLDKILQLPPPEKRWTFSKRPAKALPHFAALGRWEDPEYDAGVGNVCTLKSNLHAFLKLKLSQGLEAESFFFKRIVDLFILVWNFQPSVAQFFPYRDIHALQIQSFETLASILQHNLYALSPVYLLDGPISNFNWHLPGGRRVPRGRQKPRVSFKNQYFRLYYVINARNPNQRTRNLAIGQVTWAMLVADENIKIDLHDPKLRLKTKIMKEALKEGPVELSGLTHAKKPA</sequence>
<organism evidence="1 2">
    <name type="scientific">Cronartium quercuum f. sp. fusiforme G11</name>
    <dbReference type="NCBI Taxonomy" id="708437"/>
    <lineage>
        <taxon>Eukaryota</taxon>
        <taxon>Fungi</taxon>
        <taxon>Dikarya</taxon>
        <taxon>Basidiomycota</taxon>
        <taxon>Pucciniomycotina</taxon>
        <taxon>Pucciniomycetes</taxon>
        <taxon>Pucciniales</taxon>
        <taxon>Coleosporiaceae</taxon>
        <taxon>Cronartium</taxon>
    </lineage>
</organism>
<evidence type="ECO:0000313" key="1">
    <source>
        <dbReference type="EMBL" id="KAG0139315.1"/>
    </source>
</evidence>
<dbReference type="EMBL" id="MU167631">
    <property type="protein sequence ID" value="KAG0139315.1"/>
    <property type="molecule type" value="Genomic_DNA"/>
</dbReference>